<sequence>MDNTKKYDNPSPENGSSTISKIFFWWLLPFVKYSYQKNIGTQDVFSTTEADTSKDLTDILERHWTDEINNRKGNPKLLVAIRKTFLTSYTKIGILVLLRALLSTYSVPALLAGLVDSFSEVPQNKMKALYLGCALVFVNFTNSVLWHHSSLMTSRIGMRVRIACSSLMYRKVLRLNKTSLDDTNVGQLVNLLSNDVNRFDLAAQYSHYIWVMPIQAMIGIWIMYRTIGISTLPGMATMIIQALLFQGTFSKLQGKWRLEIAQKTDGRVKLMAEIINGIQVIKMYTWEKPFEKCVALLRKYEIHSIKKTSYIKALSAAIAVYTERLTVYIVVITYVLLGKSLSGAVVFSMFQIINSLQLYISILFPMGLSTYSEAKTSVHRIEKFLKKSEREDYSDNKTLLSLSGNDCSVKLDNVHARWTPNPAVDTLIDVSLHLKPGTFCCIFGAVGSGKSSLVHVMLNELPVSMGKIQIGGTVSYASQIPWLFTSSVRNNILFGKPYNKEKYEKTVEVCSLQRDFNLLPYGDKTNVGERGVSLSGGQRARINLARAVYTDADIYLFDDPLSAVDPEVAEHLFDKCFLNYLQSKTRILVTHQVQFLNRADFVLLLNNGKVEKFINSTELSTNELEIMKQEAVPDKTSHVPNRKESKISSKPCEIEDAENVQEEPQETEELIEKGTMSASVYRKYFKAGDKTFLLILYVFVFVIAQIICNATDLWVTFWTNNIEKKNMETISLYNITIHSTKNFSETKSTNGLWSNYYVYNDSPNVIEIIKKAFINGRYDYLTTTLYIQIYTLLIILTVILTTARTILVYKVCLNASRNLHDSMFRGILRATMRFFDTNPSGRILNRFSKDIGTIDEVLPTSILSAMQATSISVGIIGIAIVKSIWFLPLSIAVGYMLYWVQKVFMRGIQDLKRLEAITKAPIFSHVAASLDGLSTIRSANAQEMVRNEFDIIQDQHTASWFLYTVSYEAFGFYMELVSVVYLLMAVILFLLNEHKFGGDVGLVISQSLIVMLMAQFTVRYYTEVASTMTNVERVLQYTKLDEEGEIQSLTGRHISTKWPQTGRISFKNVNLRYATDEEPVLKNLNINIENNEKIGVVGRTGAGKSSLISAMFRLALIEGIIEIDGVDVSAVGLETLRSKISIIPQEPTLFSETVRYNLDPFGIYNDQLLWQALESVELKNSIENLDMKISEGGSNFSAGQRQLLCLARAILRNNRILVLDEATANIDTETDALIQNSIRKHFKNCTVITVAHRLNTIMDSDKVLVIDAGEIKEFAPPHELLQNRDGYFSKMLSTTGKQMENQLREIAKNHYKLREQFEQNYLSK</sequence>
<evidence type="ECO:0000259" key="10">
    <source>
        <dbReference type="PROSITE" id="PS50893"/>
    </source>
</evidence>
<evidence type="ECO:0000259" key="11">
    <source>
        <dbReference type="PROSITE" id="PS50929"/>
    </source>
</evidence>
<gene>
    <name evidence="12" type="ORF">WA026_000961</name>
</gene>
<organism evidence="12 13">
    <name type="scientific">Henosepilachna vigintioctopunctata</name>
    <dbReference type="NCBI Taxonomy" id="420089"/>
    <lineage>
        <taxon>Eukaryota</taxon>
        <taxon>Metazoa</taxon>
        <taxon>Ecdysozoa</taxon>
        <taxon>Arthropoda</taxon>
        <taxon>Hexapoda</taxon>
        <taxon>Insecta</taxon>
        <taxon>Pterygota</taxon>
        <taxon>Neoptera</taxon>
        <taxon>Endopterygota</taxon>
        <taxon>Coleoptera</taxon>
        <taxon>Polyphaga</taxon>
        <taxon>Cucujiformia</taxon>
        <taxon>Coccinelloidea</taxon>
        <taxon>Coccinellidae</taxon>
        <taxon>Epilachninae</taxon>
        <taxon>Epilachnini</taxon>
        <taxon>Henosepilachna</taxon>
    </lineage>
</organism>
<accession>A0AAW1V5I9</accession>
<dbReference type="InterPro" id="IPR003593">
    <property type="entry name" value="AAA+_ATPase"/>
</dbReference>
<evidence type="ECO:0000313" key="13">
    <source>
        <dbReference type="Proteomes" id="UP001431783"/>
    </source>
</evidence>
<evidence type="ECO:0000256" key="8">
    <source>
        <dbReference type="ARBA" id="ARBA00023136"/>
    </source>
</evidence>
<dbReference type="InterPro" id="IPR003439">
    <property type="entry name" value="ABC_transporter-like_ATP-bd"/>
</dbReference>
<feature type="transmembrane region" description="Helical" evidence="9">
    <location>
        <begin position="692"/>
        <end position="717"/>
    </location>
</feature>
<dbReference type="InterPro" id="IPR017871">
    <property type="entry name" value="ABC_transporter-like_CS"/>
</dbReference>
<feature type="transmembrane region" description="Helical" evidence="9">
    <location>
        <begin position="1000"/>
        <end position="1021"/>
    </location>
</feature>
<evidence type="ECO:0000256" key="2">
    <source>
        <dbReference type="ARBA" id="ARBA00022448"/>
    </source>
</evidence>
<feature type="transmembrane region" description="Helical" evidence="9">
    <location>
        <begin position="207"/>
        <end position="224"/>
    </location>
</feature>
<dbReference type="GO" id="GO:0140359">
    <property type="term" value="F:ABC-type transporter activity"/>
    <property type="evidence" value="ECO:0007669"/>
    <property type="project" value="InterPro"/>
</dbReference>
<dbReference type="CDD" id="cd18579">
    <property type="entry name" value="ABC_6TM_ABCC_D1"/>
    <property type="match status" value="1"/>
</dbReference>
<feature type="domain" description="ABC transmembrane type-1" evidence="11">
    <location>
        <begin position="768"/>
        <end position="1026"/>
    </location>
</feature>
<dbReference type="Gene3D" id="3.40.50.300">
    <property type="entry name" value="P-loop containing nucleotide triphosphate hydrolases"/>
    <property type="match status" value="2"/>
</dbReference>
<dbReference type="GO" id="GO:0016887">
    <property type="term" value="F:ATP hydrolysis activity"/>
    <property type="evidence" value="ECO:0007669"/>
    <property type="project" value="InterPro"/>
</dbReference>
<evidence type="ECO:0000313" key="12">
    <source>
        <dbReference type="EMBL" id="KAK9888735.1"/>
    </source>
</evidence>
<dbReference type="FunFam" id="1.20.1560.10:FF:000014">
    <property type="entry name" value="Multidrug resistance-associated protein member 4"/>
    <property type="match status" value="1"/>
</dbReference>
<evidence type="ECO:0000256" key="6">
    <source>
        <dbReference type="ARBA" id="ARBA00022840"/>
    </source>
</evidence>
<feature type="transmembrane region" description="Helical" evidence="9">
    <location>
        <begin position="313"/>
        <end position="337"/>
    </location>
</feature>
<reference evidence="12 13" key="1">
    <citation type="submission" date="2023-03" db="EMBL/GenBank/DDBJ databases">
        <title>Genome insight into feeding habits of ladybird beetles.</title>
        <authorList>
            <person name="Li H.-S."/>
            <person name="Huang Y.-H."/>
            <person name="Pang H."/>
        </authorList>
    </citation>
    <scope>NUCLEOTIDE SEQUENCE [LARGE SCALE GENOMIC DNA]</scope>
    <source>
        <strain evidence="12">SYSU_2023b</strain>
        <tissue evidence="12">Whole body</tissue>
    </source>
</reference>
<dbReference type="PROSITE" id="PS50893">
    <property type="entry name" value="ABC_TRANSPORTER_2"/>
    <property type="match status" value="2"/>
</dbReference>
<feature type="transmembrane region" description="Helical" evidence="9">
    <location>
        <begin position="970"/>
        <end position="991"/>
    </location>
</feature>
<dbReference type="CDD" id="cd18580">
    <property type="entry name" value="ABC_6TM_ABCC_D2"/>
    <property type="match status" value="1"/>
</dbReference>
<dbReference type="InterPro" id="IPR050173">
    <property type="entry name" value="ABC_transporter_C-like"/>
</dbReference>
<dbReference type="PROSITE" id="PS50929">
    <property type="entry name" value="ABC_TM1F"/>
    <property type="match status" value="2"/>
</dbReference>
<keyword evidence="13" id="KW-1185">Reference proteome</keyword>
<dbReference type="CDD" id="cd03250">
    <property type="entry name" value="ABCC_MRP_domain1"/>
    <property type="match status" value="1"/>
</dbReference>
<feature type="transmembrane region" description="Helical" evidence="9">
    <location>
        <begin position="92"/>
        <end position="115"/>
    </location>
</feature>
<dbReference type="PROSITE" id="PS00211">
    <property type="entry name" value="ABC_TRANSPORTER_1"/>
    <property type="match status" value="2"/>
</dbReference>
<comment type="caution">
    <text evidence="12">The sequence shown here is derived from an EMBL/GenBank/DDBJ whole genome shotgun (WGS) entry which is preliminary data.</text>
</comment>
<feature type="transmembrane region" description="Helical" evidence="9">
    <location>
        <begin position="785"/>
        <end position="807"/>
    </location>
</feature>
<feature type="transmembrane region" description="Helical" evidence="9">
    <location>
        <begin position="871"/>
        <end position="898"/>
    </location>
</feature>
<keyword evidence="2" id="KW-0813">Transport</keyword>
<evidence type="ECO:0000256" key="9">
    <source>
        <dbReference type="SAM" id="Phobius"/>
    </source>
</evidence>
<feature type="domain" description="ABC transmembrane type-1" evidence="11">
    <location>
        <begin position="92"/>
        <end position="372"/>
    </location>
</feature>
<evidence type="ECO:0000256" key="1">
    <source>
        <dbReference type="ARBA" id="ARBA00004141"/>
    </source>
</evidence>
<keyword evidence="8 9" id="KW-0472">Membrane</keyword>
<evidence type="ECO:0000256" key="3">
    <source>
        <dbReference type="ARBA" id="ARBA00022692"/>
    </source>
</evidence>
<dbReference type="FunFam" id="3.40.50.300:FF:000163">
    <property type="entry name" value="Multidrug resistance-associated protein member 4"/>
    <property type="match status" value="1"/>
</dbReference>
<keyword evidence="6" id="KW-0067">ATP-binding</keyword>
<dbReference type="SUPFAM" id="SSF90123">
    <property type="entry name" value="ABC transporter transmembrane region"/>
    <property type="match status" value="2"/>
</dbReference>
<dbReference type="FunFam" id="3.40.50.300:FF:000973">
    <property type="entry name" value="Multidrug resistance-associated protein 4"/>
    <property type="match status" value="1"/>
</dbReference>
<dbReference type="SMART" id="SM00382">
    <property type="entry name" value="AAA"/>
    <property type="match status" value="2"/>
</dbReference>
<keyword evidence="4" id="KW-0677">Repeat</keyword>
<keyword evidence="3 9" id="KW-0812">Transmembrane</keyword>
<dbReference type="Pfam" id="PF00664">
    <property type="entry name" value="ABC_membrane"/>
    <property type="match status" value="2"/>
</dbReference>
<dbReference type="GO" id="GO:0005524">
    <property type="term" value="F:ATP binding"/>
    <property type="evidence" value="ECO:0007669"/>
    <property type="project" value="UniProtKB-KW"/>
</dbReference>
<comment type="subcellular location">
    <subcellularLocation>
        <location evidence="1">Membrane</location>
        <topology evidence="1">Multi-pass membrane protein</topology>
    </subcellularLocation>
</comment>
<dbReference type="Proteomes" id="UP001431783">
    <property type="component" value="Unassembled WGS sequence"/>
</dbReference>
<dbReference type="InterPro" id="IPR044726">
    <property type="entry name" value="ABCC_6TM_D2"/>
</dbReference>
<proteinExistence type="predicted"/>
<dbReference type="InterPro" id="IPR044746">
    <property type="entry name" value="ABCC_6TM_D1"/>
</dbReference>
<keyword evidence="5" id="KW-0547">Nucleotide-binding</keyword>
<dbReference type="PANTHER" id="PTHR24223:SF415">
    <property type="entry name" value="FI20190P1"/>
    <property type="match status" value="1"/>
</dbReference>
<dbReference type="Gene3D" id="1.20.1560.10">
    <property type="entry name" value="ABC transporter type 1, transmembrane domain"/>
    <property type="match status" value="2"/>
</dbReference>
<feature type="domain" description="ABC transporter" evidence="10">
    <location>
        <begin position="409"/>
        <end position="632"/>
    </location>
</feature>
<keyword evidence="7 9" id="KW-1133">Transmembrane helix</keyword>
<evidence type="ECO:0000256" key="7">
    <source>
        <dbReference type="ARBA" id="ARBA00022989"/>
    </source>
</evidence>
<protein>
    <submittedName>
        <fullName evidence="12">Uncharacterized protein</fullName>
    </submittedName>
</protein>
<dbReference type="InterPro" id="IPR011527">
    <property type="entry name" value="ABC1_TM_dom"/>
</dbReference>
<dbReference type="CDD" id="cd03244">
    <property type="entry name" value="ABCC_MRP_domain2"/>
    <property type="match status" value="1"/>
</dbReference>
<dbReference type="Pfam" id="PF00005">
    <property type="entry name" value="ABC_tran"/>
    <property type="match status" value="2"/>
</dbReference>
<evidence type="ECO:0000256" key="4">
    <source>
        <dbReference type="ARBA" id="ARBA00022737"/>
    </source>
</evidence>
<name>A0AAW1V5I9_9CUCU</name>
<dbReference type="PANTHER" id="PTHR24223">
    <property type="entry name" value="ATP-BINDING CASSETTE SUB-FAMILY C"/>
    <property type="match status" value="1"/>
</dbReference>
<dbReference type="FunFam" id="1.20.1560.10:FF:000026">
    <property type="entry name" value="Multidrug resistance-associated protein lethal(2)03659"/>
    <property type="match status" value="1"/>
</dbReference>
<dbReference type="GO" id="GO:0016020">
    <property type="term" value="C:membrane"/>
    <property type="evidence" value="ECO:0007669"/>
    <property type="project" value="UniProtKB-SubCell"/>
</dbReference>
<dbReference type="SUPFAM" id="SSF52540">
    <property type="entry name" value="P-loop containing nucleoside triphosphate hydrolases"/>
    <property type="match status" value="2"/>
</dbReference>
<dbReference type="EMBL" id="JARQZJ010000121">
    <property type="protein sequence ID" value="KAK9888735.1"/>
    <property type="molecule type" value="Genomic_DNA"/>
</dbReference>
<dbReference type="InterPro" id="IPR036640">
    <property type="entry name" value="ABC1_TM_sf"/>
</dbReference>
<feature type="domain" description="ABC transporter" evidence="10">
    <location>
        <begin position="1064"/>
        <end position="1293"/>
    </location>
</feature>
<evidence type="ECO:0000256" key="5">
    <source>
        <dbReference type="ARBA" id="ARBA00022741"/>
    </source>
</evidence>
<dbReference type="InterPro" id="IPR027417">
    <property type="entry name" value="P-loop_NTPase"/>
</dbReference>
<feature type="transmembrane region" description="Helical" evidence="9">
    <location>
        <begin position="127"/>
        <end position="146"/>
    </location>
</feature>